<comment type="caution">
    <text evidence="2">The sequence shown here is derived from an EMBL/GenBank/DDBJ whole genome shotgun (WGS) entry which is preliminary data.</text>
</comment>
<sequence>MRVGFIVAAVGLTLSGCASLSEDDCKTGDWQGIGVVDGRAGFTSDKLNEHTKACSKYGISPDVNAYMAGRTLGLQSYCTPISGFEQGREDKSYRGVCPIASEEGFKVGYSLGNQIYVANEAADDAQDEVRNIQYRIDELEEEARGKNCKSSEDKKACRKQAEAARMDAYLARAELLLAQNRLSTLERQRDRVMRSVTNQLMDLEPSYNPS</sequence>
<organism evidence="2 3">
    <name type="scientific">Pseudovibrio japonicus</name>
    <dbReference type="NCBI Taxonomy" id="366534"/>
    <lineage>
        <taxon>Bacteria</taxon>
        <taxon>Pseudomonadati</taxon>
        <taxon>Pseudomonadota</taxon>
        <taxon>Alphaproteobacteria</taxon>
        <taxon>Hyphomicrobiales</taxon>
        <taxon>Stappiaceae</taxon>
        <taxon>Pseudovibrio</taxon>
    </lineage>
</organism>
<evidence type="ECO:0000313" key="2">
    <source>
        <dbReference type="EMBL" id="GHB44796.1"/>
    </source>
</evidence>
<evidence type="ECO:0000313" key="3">
    <source>
        <dbReference type="Proteomes" id="UP000637980"/>
    </source>
</evidence>
<keyword evidence="3" id="KW-1185">Reference proteome</keyword>
<dbReference type="RefSeq" id="WP_189438358.1">
    <property type="nucleotide sequence ID" value="NZ_BMXE01000008.1"/>
</dbReference>
<name>A0ABQ3EQC2_9HYPH</name>
<dbReference type="EMBL" id="BMXE01000008">
    <property type="protein sequence ID" value="GHB44796.1"/>
    <property type="molecule type" value="Genomic_DNA"/>
</dbReference>
<dbReference type="Pfam" id="PF10973">
    <property type="entry name" value="DUF2799"/>
    <property type="match status" value="1"/>
</dbReference>
<evidence type="ECO:0000256" key="1">
    <source>
        <dbReference type="SAM" id="Coils"/>
    </source>
</evidence>
<keyword evidence="1" id="KW-0175">Coiled coil</keyword>
<accession>A0ABQ3EQC2</accession>
<protein>
    <recommendedName>
        <fullName evidence="4">DUF2799 domain-containing protein</fullName>
    </recommendedName>
</protein>
<evidence type="ECO:0008006" key="4">
    <source>
        <dbReference type="Google" id="ProtNLM"/>
    </source>
</evidence>
<dbReference type="PROSITE" id="PS51257">
    <property type="entry name" value="PROKAR_LIPOPROTEIN"/>
    <property type="match status" value="1"/>
</dbReference>
<feature type="coiled-coil region" evidence="1">
    <location>
        <begin position="122"/>
        <end position="149"/>
    </location>
</feature>
<dbReference type="Proteomes" id="UP000637980">
    <property type="component" value="Unassembled WGS sequence"/>
</dbReference>
<proteinExistence type="predicted"/>
<gene>
    <name evidence="2" type="ORF">GCM10007094_37670</name>
</gene>
<reference evidence="3" key="1">
    <citation type="journal article" date="2019" name="Int. J. Syst. Evol. Microbiol.">
        <title>The Global Catalogue of Microorganisms (GCM) 10K type strain sequencing project: providing services to taxonomists for standard genome sequencing and annotation.</title>
        <authorList>
            <consortium name="The Broad Institute Genomics Platform"/>
            <consortium name="The Broad Institute Genome Sequencing Center for Infectious Disease"/>
            <person name="Wu L."/>
            <person name="Ma J."/>
        </authorList>
    </citation>
    <scope>NUCLEOTIDE SEQUENCE [LARGE SCALE GENOMIC DNA]</scope>
    <source>
        <strain evidence="3">KCTC 12861</strain>
    </source>
</reference>
<dbReference type="InterPro" id="IPR021242">
    <property type="entry name" value="DUF2799"/>
</dbReference>